<name>A0A7R9A770_9CRUS</name>
<evidence type="ECO:0008006" key="4">
    <source>
        <dbReference type="Google" id="ProtNLM"/>
    </source>
</evidence>
<dbReference type="SUPFAM" id="SSF47986">
    <property type="entry name" value="DEATH domain"/>
    <property type="match status" value="1"/>
</dbReference>
<feature type="compositionally biased region" description="Basic and acidic residues" evidence="1">
    <location>
        <begin position="112"/>
        <end position="122"/>
    </location>
</feature>
<evidence type="ECO:0000313" key="3">
    <source>
        <dbReference type="Proteomes" id="UP000677054"/>
    </source>
</evidence>
<dbReference type="Gene3D" id="1.10.533.10">
    <property type="entry name" value="Death Domain, Fas"/>
    <property type="match status" value="1"/>
</dbReference>
<dbReference type="Proteomes" id="UP000677054">
    <property type="component" value="Unassembled WGS sequence"/>
</dbReference>
<keyword evidence="3" id="KW-1185">Reference proteome</keyword>
<accession>A0A7R9A770</accession>
<organism evidence="2">
    <name type="scientific">Darwinula stevensoni</name>
    <dbReference type="NCBI Taxonomy" id="69355"/>
    <lineage>
        <taxon>Eukaryota</taxon>
        <taxon>Metazoa</taxon>
        <taxon>Ecdysozoa</taxon>
        <taxon>Arthropoda</taxon>
        <taxon>Crustacea</taxon>
        <taxon>Oligostraca</taxon>
        <taxon>Ostracoda</taxon>
        <taxon>Podocopa</taxon>
        <taxon>Podocopida</taxon>
        <taxon>Darwinulocopina</taxon>
        <taxon>Darwinuloidea</taxon>
        <taxon>Darwinulidae</taxon>
        <taxon>Darwinula</taxon>
    </lineage>
</organism>
<dbReference type="EMBL" id="CAJPEV010001295">
    <property type="protein sequence ID" value="CAG0891888.1"/>
    <property type="molecule type" value="Genomic_DNA"/>
</dbReference>
<protein>
    <recommendedName>
        <fullName evidence="4">CARD domain-containing protein</fullName>
    </recommendedName>
</protein>
<dbReference type="InterPro" id="IPR011029">
    <property type="entry name" value="DEATH-like_dom_sf"/>
</dbReference>
<evidence type="ECO:0000313" key="2">
    <source>
        <dbReference type="EMBL" id="CAD7246978.1"/>
    </source>
</evidence>
<gene>
    <name evidence="2" type="ORF">DSTB1V02_LOCUS6820</name>
</gene>
<dbReference type="EMBL" id="LR900812">
    <property type="protein sequence ID" value="CAD7246978.1"/>
    <property type="molecule type" value="Genomic_DNA"/>
</dbReference>
<evidence type="ECO:0000256" key="1">
    <source>
        <dbReference type="SAM" id="MobiDB-lite"/>
    </source>
</evidence>
<proteinExistence type="predicted"/>
<sequence length="272" mass="31020">MGSGKPIADVMLKYQREFEFIKHDDILRDLRIGGFLENQEFWQNVKKDVNGKVSFLVENLPGKGDRAFQAFLASLEQHDHGTLAGALRVDSGLSLSHQEPRSAPVASIMQNEPERGNSTREEVDYTATLRRLKTIFKDKNTLIDMDDFLDKLAEKGLISMAEELEFKKKSEEVDYTAALRRLKTIFKDKNTLIDMDDFLDKLAEKGLISMAEELEFKKKSYAERIDSAFFALLKKNPKLAYECVLKIIGEMERDDIKAKFLNSLGKPSSQNV</sequence>
<dbReference type="AlphaFoldDB" id="A0A7R9A770"/>
<reference evidence="2" key="1">
    <citation type="submission" date="2020-11" db="EMBL/GenBank/DDBJ databases">
        <authorList>
            <person name="Tran Van P."/>
        </authorList>
    </citation>
    <scope>NUCLEOTIDE SEQUENCE</scope>
</reference>
<feature type="region of interest" description="Disordered" evidence="1">
    <location>
        <begin position="100"/>
        <end position="122"/>
    </location>
</feature>